<dbReference type="RefSeq" id="WP_183351998.1">
    <property type="nucleotide sequence ID" value="NZ_JACHEO010000020.1"/>
</dbReference>
<dbReference type="Gene3D" id="2.60.450.10">
    <property type="entry name" value="Lipopolysaccharide (LPS) transport protein A like domain"/>
    <property type="match status" value="1"/>
</dbReference>
<dbReference type="InterPro" id="IPR050218">
    <property type="entry name" value="LptD"/>
</dbReference>
<dbReference type="InterPro" id="IPR020889">
    <property type="entry name" value="LipoPS_assembly_LptD"/>
</dbReference>
<organism evidence="3 4">
    <name type="scientific">Desulfoprunum benzoelyticum</name>
    <dbReference type="NCBI Taxonomy" id="1506996"/>
    <lineage>
        <taxon>Bacteria</taxon>
        <taxon>Pseudomonadati</taxon>
        <taxon>Thermodesulfobacteriota</taxon>
        <taxon>Desulfobulbia</taxon>
        <taxon>Desulfobulbales</taxon>
        <taxon>Desulfobulbaceae</taxon>
        <taxon>Desulfoprunum</taxon>
    </lineage>
</organism>
<feature type="domain" description="LPS-assembly protein LptD central" evidence="2">
    <location>
        <begin position="231"/>
        <end position="311"/>
    </location>
</feature>
<name>A0A840V0I6_9BACT</name>
<gene>
    <name evidence="3" type="ORF">HNQ81_002945</name>
</gene>
<protein>
    <submittedName>
        <fullName evidence="3">LPS-assembly protein</fullName>
    </submittedName>
</protein>
<accession>A0A840V0I6</accession>
<dbReference type="Pfam" id="PF19838">
    <property type="entry name" value="LptD_2"/>
    <property type="match status" value="1"/>
</dbReference>
<comment type="caution">
    <text evidence="3">The sequence shown here is derived from an EMBL/GenBank/DDBJ whole genome shotgun (WGS) entry which is preliminary data.</text>
</comment>
<evidence type="ECO:0000313" key="3">
    <source>
        <dbReference type="EMBL" id="MBB5349194.1"/>
    </source>
</evidence>
<evidence type="ECO:0000259" key="2">
    <source>
        <dbReference type="Pfam" id="PF19838"/>
    </source>
</evidence>
<dbReference type="EMBL" id="JACHEO010000020">
    <property type="protein sequence ID" value="MBB5349194.1"/>
    <property type="molecule type" value="Genomic_DNA"/>
</dbReference>
<dbReference type="GO" id="GO:0015920">
    <property type="term" value="P:lipopolysaccharide transport"/>
    <property type="evidence" value="ECO:0007669"/>
    <property type="project" value="InterPro"/>
</dbReference>
<feature type="domain" description="LptD C-terminal" evidence="1">
    <location>
        <begin position="348"/>
        <end position="730"/>
    </location>
</feature>
<dbReference type="GO" id="GO:0009279">
    <property type="term" value="C:cell outer membrane"/>
    <property type="evidence" value="ECO:0007669"/>
    <property type="project" value="InterPro"/>
</dbReference>
<dbReference type="PANTHER" id="PTHR30189:SF1">
    <property type="entry name" value="LPS-ASSEMBLY PROTEIN LPTD"/>
    <property type="match status" value="1"/>
</dbReference>
<dbReference type="InterPro" id="IPR007543">
    <property type="entry name" value="LptD_C"/>
</dbReference>
<evidence type="ECO:0000313" key="4">
    <source>
        <dbReference type="Proteomes" id="UP000539642"/>
    </source>
</evidence>
<reference evidence="3 4" key="1">
    <citation type="submission" date="2020-08" db="EMBL/GenBank/DDBJ databases">
        <title>Genomic Encyclopedia of Type Strains, Phase IV (KMG-IV): sequencing the most valuable type-strain genomes for metagenomic binning, comparative biology and taxonomic classification.</title>
        <authorList>
            <person name="Goeker M."/>
        </authorList>
    </citation>
    <scope>NUCLEOTIDE SEQUENCE [LARGE SCALE GENOMIC DNA]</scope>
    <source>
        <strain evidence="3 4">DSM 28570</strain>
    </source>
</reference>
<keyword evidence="4" id="KW-1185">Reference proteome</keyword>
<dbReference type="GO" id="GO:0043165">
    <property type="term" value="P:Gram-negative-bacterium-type cell outer membrane assembly"/>
    <property type="evidence" value="ECO:0007669"/>
    <property type="project" value="InterPro"/>
</dbReference>
<dbReference type="AlphaFoldDB" id="A0A840V0I6"/>
<dbReference type="InterPro" id="IPR045659">
    <property type="entry name" value="LptD_2"/>
</dbReference>
<dbReference type="PANTHER" id="PTHR30189">
    <property type="entry name" value="LPS-ASSEMBLY PROTEIN"/>
    <property type="match status" value="1"/>
</dbReference>
<dbReference type="HAMAP" id="MF_01411">
    <property type="entry name" value="LPS_assembly_LptD"/>
    <property type="match status" value="1"/>
</dbReference>
<sequence length="802" mass="90288">MILHSPQFQKAKRYITAAALSLFAFHSAPVMLQAENVATEEWNISADKITRYEDPQSVVAEGNIILEKREKLPPPPPPTEAEKGMTDWSELLGEEPAQKKEVKAEQIDAAPAATMKTTVTIKADWMVYDTTLQSIKARGNVEINTGEDVLTADQASLDLTKETGTFTNASVVRSNKSLHLEGKTIEKTGVNTYNIGDGWAITCKVEKGETPPWSFASKDTKIEPGGYAVLKHARFNVKGVPIFYTPYLILPVKNTRQTGLLFPEFSSSSNNGFGLNLPFFWNISDSADMTFYPQYYTDRGFMPGLEFRYAQGDMEKGAIVGTWLDDELSDPSETGYYQDTGFTHTNSDRYWIRGKADHTFGDDWQTRLDLDIVSDRDYLTEFNTGVNGYNKTADRFLDEYGRDFENKRAETRDNTLKVMKSWSGMTLEGTLLGVNDVRAVETDPTPLWKLPSFDFTGFRTIGESDFSYDWESGYVNYWREDGVGGHRFDLHPSISAPVPLGQYLESRAEVGVRETFYLVNTYGDGEWTNDDQQNRLLADFEWEVGTTVLKNFFADASQNSGFDHQVHPYVQYQFLPDVDQDELPIFDEVDAIEDVNRVVYGVDNFFNLFDNYASGNATLQDYAYVKLSQYYDLRDDYAGDSSSDVLGLSDLSAASNDIISADSDGRFSDIFLRTGWTPTNYLAVEYQTDIDAYGDGFVAHSFEGTYRTKRGDHFSLDYSFSDDSSIEQINGLARTHLINNWFTSIDVEHSLSNDETQEATVSLTYQALCWSMSLESNYTPEDTAFMVVFNLANIGGRLGLGN</sequence>
<dbReference type="GO" id="GO:1990351">
    <property type="term" value="C:transporter complex"/>
    <property type="evidence" value="ECO:0007669"/>
    <property type="project" value="TreeGrafter"/>
</dbReference>
<dbReference type="Proteomes" id="UP000539642">
    <property type="component" value="Unassembled WGS sequence"/>
</dbReference>
<dbReference type="Pfam" id="PF04453">
    <property type="entry name" value="LptD"/>
    <property type="match status" value="1"/>
</dbReference>
<evidence type="ECO:0000259" key="1">
    <source>
        <dbReference type="Pfam" id="PF04453"/>
    </source>
</evidence>
<proteinExistence type="inferred from homology"/>